<feature type="region of interest" description="Disordered" evidence="1">
    <location>
        <begin position="67"/>
        <end position="98"/>
    </location>
</feature>
<proteinExistence type="predicted"/>
<evidence type="ECO:0000259" key="2">
    <source>
        <dbReference type="Pfam" id="PF15604"/>
    </source>
</evidence>
<organism evidence="3 4">
    <name type="scientific">Brucella cytisi</name>
    <dbReference type="NCBI Taxonomy" id="407152"/>
    <lineage>
        <taxon>Bacteria</taxon>
        <taxon>Pseudomonadati</taxon>
        <taxon>Pseudomonadota</taxon>
        <taxon>Alphaproteobacteria</taxon>
        <taxon>Hyphomicrobiales</taxon>
        <taxon>Brucellaceae</taxon>
        <taxon>Brucella/Ochrobactrum group</taxon>
        <taxon>Brucella</taxon>
    </lineage>
</organism>
<feature type="region of interest" description="Disordered" evidence="1">
    <location>
        <begin position="1"/>
        <end position="31"/>
    </location>
</feature>
<protein>
    <recommendedName>
        <fullName evidence="2">Novel toxin 15 domain-containing protein</fullName>
    </recommendedName>
</protein>
<evidence type="ECO:0000256" key="1">
    <source>
        <dbReference type="SAM" id="MobiDB-lite"/>
    </source>
</evidence>
<feature type="compositionally biased region" description="Polar residues" evidence="1">
    <location>
        <begin position="162"/>
        <end position="174"/>
    </location>
</feature>
<feature type="compositionally biased region" description="Basic and acidic residues" evidence="1">
    <location>
        <begin position="179"/>
        <end position="208"/>
    </location>
</feature>
<keyword evidence="4" id="KW-1185">Reference proteome</keyword>
<feature type="domain" description="Novel toxin 15" evidence="2">
    <location>
        <begin position="53"/>
        <end position="207"/>
    </location>
</feature>
<dbReference type="InterPro" id="IPR028949">
    <property type="entry name" value="Ntox15"/>
</dbReference>
<accession>A0A1J6HGU3</accession>
<feature type="region of interest" description="Disordered" evidence="1">
    <location>
        <begin position="114"/>
        <end position="238"/>
    </location>
</feature>
<dbReference type="Pfam" id="PF15604">
    <property type="entry name" value="Ntox15"/>
    <property type="match status" value="1"/>
</dbReference>
<gene>
    <name evidence="3" type="ORF">BLA27_20340</name>
</gene>
<sequence>MAGRAAASAVADYMEDANAQAEEETQDKEAAVPCEDCGEIDCFNPPPESTPDEIEEFKRQLKEQQDAINDIPSDQLVQNMENYEKLGRGAKDAADRARARDNWIKNKARKLLNEDPRMSAQAAQNAAKNELKTMDVIHTPDLSAGGSGRISTENGGMGPRSANRSIGSQWSKAGSNPDGKTRLEQLKEHAQKAKEKGERSNAELKICDEGGSTKPNSQPEGSSGSGQGQAGPSDVPMS</sequence>
<evidence type="ECO:0000313" key="4">
    <source>
        <dbReference type="Proteomes" id="UP000182985"/>
    </source>
</evidence>
<dbReference type="AlphaFoldDB" id="A0A1J6HGU3"/>
<dbReference type="Proteomes" id="UP000182985">
    <property type="component" value="Unassembled WGS sequence"/>
</dbReference>
<feature type="compositionally biased region" description="Basic and acidic residues" evidence="1">
    <location>
        <begin position="82"/>
        <end position="98"/>
    </location>
</feature>
<comment type="caution">
    <text evidence="3">The sequence shown here is derived from an EMBL/GenBank/DDBJ whole genome shotgun (WGS) entry which is preliminary data.</text>
</comment>
<reference evidence="3 4" key="1">
    <citation type="submission" date="2016-10" db="EMBL/GenBank/DDBJ databases">
        <title>The Draft Genome Sequence of the Potato Rhizosphere Bacteria Ochrobactrum sp. IPA7.2.</title>
        <authorList>
            <person name="Gogoleva N.E."/>
            <person name="Khlopko Y.A."/>
            <person name="Burygin G.L."/>
            <person name="Plotnikov A.O."/>
        </authorList>
    </citation>
    <scope>NUCLEOTIDE SEQUENCE [LARGE SCALE GENOMIC DNA]</scope>
    <source>
        <strain evidence="3 4">IPA7.2</strain>
    </source>
</reference>
<dbReference type="EMBL" id="MOEC01000025">
    <property type="protein sequence ID" value="OIS91689.1"/>
    <property type="molecule type" value="Genomic_DNA"/>
</dbReference>
<name>A0A1J6HGU3_9HYPH</name>
<evidence type="ECO:0000313" key="3">
    <source>
        <dbReference type="EMBL" id="OIS91689.1"/>
    </source>
</evidence>